<dbReference type="Gene3D" id="3.90.1570.10">
    <property type="entry name" value="tt1808, chain A"/>
    <property type="match status" value="1"/>
</dbReference>
<dbReference type="InterPro" id="IPR011335">
    <property type="entry name" value="Restrct_endonuc-II-like"/>
</dbReference>
<keyword evidence="3" id="KW-1185">Reference proteome</keyword>
<dbReference type="STRING" id="1993.SAMN04489713_102552"/>
<keyword evidence="2" id="KW-0378">Hydrolase</keyword>
<reference evidence="2 3" key="1">
    <citation type="submission" date="2016-10" db="EMBL/GenBank/DDBJ databases">
        <authorList>
            <person name="de Groot N.N."/>
        </authorList>
    </citation>
    <scope>NUCLEOTIDE SEQUENCE [LARGE SCALE GENOMIC DNA]</scope>
    <source>
        <strain evidence="2 3">DSM 43067</strain>
    </source>
</reference>
<proteinExistence type="predicted"/>
<sequence>MTVMVHEPLSHGDADVLLEGFLALDTPEGFRAELIDGEIVVSPPPIGAHEWCIAEISLQVVRDSPHRFHWSGNKGLLVPSSDGGQPGNRVIPDATFALAETGLFRDAESWMPVEPGGVAMVVEVTSSRPEVDRDAKRRGYARAEIPLYLLVDRREQKVSLFSEPKEGDYHKVEWVPFGKTLPLAEPIDIELDTSRFA</sequence>
<keyword evidence="2" id="KW-0540">Nuclease</keyword>
<accession>A0A1I5ADI3</accession>
<dbReference type="CDD" id="cd06260">
    <property type="entry name" value="DUF820-like"/>
    <property type="match status" value="1"/>
</dbReference>
<dbReference type="AlphaFoldDB" id="A0A1I5ADI3"/>
<dbReference type="InParanoid" id="A0A1I5ADI3"/>
<dbReference type="SUPFAM" id="SSF52980">
    <property type="entry name" value="Restriction endonuclease-like"/>
    <property type="match status" value="1"/>
</dbReference>
<protein>
    <submittedName>
        <fullName evidence="2">Endonuclease, Uma2 family (Restriction endonuclease fold)</fullName>
    </submittedName>
</protein>
<feature type="domain" description="Putative restriction endonuclease" evidence="1">
    <location>
        <begin position="19"/>
        <end position="192"/>
    </location>
</feature>
<name>A0A1I5ADI3_9ACTN</name>
<evidence type="ECO:0000313" key="2">
    <source>
        <dbReference type="EMBL" id="SFN60420.1"/>
    </source>
</evidence>
<dbReference type="Proteomes" id="UP000183413">
    <property type="component" value="Unassembled WGS sequence"/>
</dbReference>
<gene>
    <name evidence="2" type="ORF">SAMN04489713_102552</name>
</gene>
<dbReference type="Pfam" id="PF05685">
    <property type="entry name" value="Uma2"/>
    <property type="match status" value="1"/>
</dbReference>
<dbReference type="eggNOG" id="COG4636">
    <property type="taxonomic scope" value="Bacteria"/>
</dbReference>
<keyword evidence="2" id="KW-0255">Endonuclease</keyword>
<organism evidence="2 3">
    <name type="scientific">Actinomadura madurae</name>
    <dbReference type="NCBI Taxonomy" id="1993"/>
    <lineage>
        <taxon>Bacteria</taxon>
        <taxon>Bacillati</taxon>
        <taxon>Actinomycetota</taxon>
        <taxon>Actinomycetes</taxon>
        <taxon>Streptosporangiales</taxon>
        <taxon>Thermomonosporaceae</taxon>
        <taxon>Actinomadura</taxon>
    </lineage>
</organism>
<dbReference type="GO" id="GO:0004519">
    <property type="term" value="F:endonuclease activity"/>
    <property type="evidence" value="ECO:0007669"/>
    <property type="project" value="UniProtKB-KW"/>
</dbReference>
<dbReference type="EMBL" id="FOVH01000002">
    <property type="protein sequence ID" value="SFN60420.1"/>
    <property type="molecule type" value="Genomic_DNA"/>
</dbReference>
<dbReference type="PANTHER" id="PTHR35400">
    <property type="entry name" value="SLR1083 PROTEIN"/>
    <property type="match status" value="1"/>
</dbReference>
<dbReference type="RefSeq" id="WP_218163597.1">
    <property type="nucleotide sequence ID" value="NZ_FOVH01000002.1"/>
</dbReference>
<dbReference type="PANTHER" id="PTHR35400:SF3">
    <property type="entry name" value="SLL1072 PROTEIN"/>
    <property type="match status" value="1"/>
</dbReference>
<evidence type="ECO:0000313" key="3">
    <source>
        <dbReference type="Proteomes" id="UP000183413"/>
    </source>
</evidence>
<evidence type="ECO:0000259" key="1">
    <source>
        <dbReference type="Pfam" id="PF05685"/>
    </source>
</evidence>
<dbReference type="InterPro" id="IPR012296">
    <property type="entry name" value="Nuclease_put_TT1808"/>
</dbReference>
<dbReference type="InterPro" id="IPR008538">
    <property type="entry name" value="Uma2"/>
</dbReference>